<dbReference type="RefSeq" id="WP_019617651.1">
    <property type="nucleotide sequence ID" value="NZ_JBHUNE010000006.1"/>
</dbReference>
<dbReference type="Gene3D" id="3.40.50.1860">
    <property type="match status" value="2"/>
</dbReference>
<dbReference type="PANTHER" id="PTHR21198:SF7">
    <property type="entry name" value="ASPARTATE-GLUTAMATE RACEMASE FAMILY"/>
    <property type="match status" value="1"/>
</dbReference>
<dbReference type="NCBIfam" id="TIGR00035">
    <property type="entry name" value="asp_race"/>
    <property type="match status" value="1"/>
</dbReference>
<evidence type="ECO:0000256" key="2">
    <source>
        <dbReference type="ARBA" id="ARBA00023235"/>
    </source>
</evidence>
<dbReference type="InterPro" id="IPR004380">
    <property type="entry name" value="Asp_race"/>
</dbReference>
<reference evidence="4" key="1">
    <citation type="journal article" date="2019" name="Int. J. Syst. Evol. Microbiol.">
        <title>The Global Catalogue of Microorganisms (GCM) 10K type strain sequencing project: providing services to taxonomists for standard genome sequencing and annotation.</title>
        <authorList>
            <consortium name="The Broad Institute Genomics Platform"/>
            <consortium name="The Broad Institute Genome Sequencing Center for Infectious Disease"/>
            <person name="Wu L."/>
            <person name="Ma J."/>
        </authorList>
    </citation>
    <scope>NUCLEOTIDE SEQUENCE [LARGE SCALE GENOMIC DNA]</scope>
    <source>
        <strain evidence="4">TISTR 1514</strain>
    </source>
</reference>
<gene>
    <name evidence="3" type="ORF">ACFSW7_09485</name>
</gene>
<evidence type="ECO:0000313" key="3">
    <source>
        <dbReference type="EMBL" id="MFD2758608.1"/>
    </source>
</evidence>
<dbReference type="InterPro" id="IPR033134">
    <property type="entry name" value="Asp/Glu_racemase_AS_2"/>
</dbReference>
<sequence>MKKLGMVGGTGPESTLVYYRDVIEGVKARRGAESLPMLTVESLSVFNVMSFCANRDYDGLADYLTAGFTNLANAGCEVASLTALTPHIVFDRVAERSRIPLVSAVGATCEAAVAAGVESVVLLGTEFTMREDFFAGPLRAAGLEVALPNDDEITVIQHHIASELEHGVVLDETRAEFVRIIERLRDEAGADQVVLGCTELPLILDDSTSPIPCLDPAQVHIAALVDAILDENDEPSPTAAH</sequence>
<dbReference type="Pfam" id="PF01177">
    <property type="entry name" value="Asp_Glu_race"/>
    <property type="match status" value="1"/>
</dbReference>
<dbReference type="PROSITE" id="PS00924">
    <property type="entry name" value="ASP_GLU_RACEMASE_2"/>
    <property type="match status" value="1"/>
</dbReference>
<dbReference type="InterPro" id="IPR001920">
    <property type="entry name" value="Asp/Glu_race"/>
</dbReference>
<keyword evidence="2" id="KW-0413">Isomerase</keyword>
<dbReference type="SUPFAM" id="SSF53681">
    <property type="entry name" value="Aspartate/glutamate racemase"/>
    <property type="match status" value="2"/>
</dbReference>
<protein>
    <submittedName>
        <fullName evidence="3">Aspartate/glutamate racemase family protein</fullName>
    </submittedName>
</protein>
<dbReference type="EMBL" id="JBHUNE010000006">
    <property type="protein sequence ID" value="MFD2758608.1"/>
    <property type="molecule type" value="Genomic_DNA"/>
</dbReference>
<comment type="similarity">
    <text evidence="1">Belongs to the aspartate/glutamate racemases family.</text>
</comment>
<evidence type="ECO:0000313" key="4">
    <source>
        <dbReference type="Proteomes" id="UP001597492"/>
    </source>
</evidence>
<dbReference type="PANTHER" id="PTHR21198">
    <property type="entry name" value="GLUTAMATE RACEMASE"/>
    <property type="match status" value="1"/>
</dbReference>
<dbReference type="Proteomes" id="UP001597492">
    <property type="component" value="Unassembled WGS sequence"/>
</dbReference>
<accession>A0ABW5UZY8</accession>
<comment type="caution">
    <text evidence="3">The sequence shown here is derived from an EMBL/GenBank/DDBJ whole genome shotgun (WGS) entry which is preliminary data.</text>
</comment>
<keyword evidence="4" id="KW-1185">Reference proteome</keyword>
<name>A0ABW5UZY8_9MICO</name>
<evidence type="ECO:0000256" key="1">
    <source>
        <dbReference type="ARBA" id="ARBA00007847"/>
    </source>
</evidence>
<dbReference type="InterPro" id="IPR015942">
    <property type="entry name" value="Asp/Glu/hydantoin_racemase"/>
</dbReference>
<proteinExistence type="inferred from homology"/>
<organism evidence="3 4">
    <name type="scientific">Gulosibacter faecalis</name>
    <dbReference type="NCBI Taxonomy" id="272240"/>
    <lineage>
        <taxon>Bacteria</taxon>
        <taxon>Bacillati</taxon>
        <taxon>Actinomycetota</taxon>
        <taxon>Actinomycetes</taxon>
        <taxon>Micrococcales</taxon>
        <taxon>Microbacteriaceae</taxon>
        <taxon>Gulosibacter</taxon>
    </lineage>
</organism>